<dbReference type="EMBL" id="JAPFFF010000005">
    <property type="protein sequence ID" value="KAK8888634.1"/>
    <property type="molecule type" value="Genomic_DNA"/>
</dbReference>
<reference evidence="2 3" key="1">
    <citation type="submission" date="2024-04" db="EMBL/GenBank/DDBJ databases">
        <title>Tritrichomonas musculus Genome.</title>
        <authorList>
            <person name="Alves-Ferreira E."/>
            <person name="Grigg M."/>
            <person name="Lorenzi H."/>
            <person name="Galac M."/>
        </authorList>
    </citation>
    <scope>NUCLEOTIDE SEQUENCE [LARGE SCALE GENOMIC DNA]</scope>
    <source>
        <strain evidence="2 3">EAF2021</strain>
    </source>
</reference>
<comment type="caution">
    <text evidence="2">The sequence shown here is derived from an EMBL/GenBank/DDBJ whole genome shotgun (WGS) entry which is preliminary data.</text>
</comment>
<keyword evidence="3" id="KW-1185">Reference proteome</keyword>
<evidence type="ECO:0000313" key="3">
    <source>
        <dbReference type="Proteomes" id="UP001470230"/>
    </source>
</evidence>
<name>A0ABR2KC34_9EUKA</name>
<feature type="compositionally biased region" description="Basic and acidic residues" evidence="1">
    <location>
        <begin position="178"/>
        <end position="190"/>
    </location>
</feature>
<evidence type="ECO:0000313" key="2">
    <source>
        <dbReference type="EMBL" id="KAK8888634.1"/>
    </source>
</evidence>
<protein>
    <submittedName>
        <fullName evidence="2">Uncharacterized protein</fullName>
    </submittedName>
</protein>
<sequence>MKKKCFSLTQNSPKRRSDQNQCDNVSGIPPIKKSFTLKDPVHQFNSQKQSLQFDHPDASPYVFSAILNSQNCRSARRAINNSKNDPMTSQPSYIFTHKNESDFVRQSEEKEKQFKLANRRQPPRTATFRARDRTSIQSKVPDERMMMQIKKEIESLRPKTATYDDSLNDGMFGMMAEPRQENSTKEEIKPQIRRSKQKQKQGPVGPSVTILSGKIIVDNEPFDINQKPVAAPLISTRAFCQDYVGVPNSLSFMM</sequence>
<organism evidence="2 3">
    <name type="scientific">Tritrichomonas musculus</name>
    <dbReference type="NCBI Taxonomy" id="1915356"/>
    <lineage>
        <taxon>Eukaryota</taxon>
        <taxon>Metamonada</taxon>
        <taxon>Parabasalia</taxon>
        <taxon>Tritrichomonadida</taxon>
        <taxon>Tritrichomonadidae</taxon>
        <taxon>Tritrichomonas</taxon>
    </lineage>
</organism>
<proteinExistence type="predicted"/>
<accession>A0ABR2KC34</accession>
<feature type="region of interest" description="Disordered" evidence="1">
    <location>
        <begin position="113"/>
        <end position="132"/>
    </location>
</feature>
<feature type="region of interest" description="Disordered" evidence="1">
    <location>
        <begin position="1"/>
        <end position="33"/>
    </location>
</feature>
<feature type="region of interest" description="Disordered" evidence="1">
    <location>
        <begin position="176"/>
        <end position="207"/>
    </location>
</feature>
<evidence type="ECO:0000256" key="1">
    <source>
        <dbReference type="SAM" id="MobiDB-lite"/>
    </source>
</evidence>
<gene>
    <name evidence="2" type="ORF">M9Y10_033366</name>
</gene>
<dbReference type="Proteomes" id="UP001470230">
    <property type="component" value="Unassembled WGS sequence"/>
</dbReference>